<proteinExistence type="predicted"/>
<dbReference type="GO" id="GO:0016020">
    <property type="term" value="C:membrane"/>
    <property type="evidence" value="ECO:0007669"/>
    <property type="project" value="TreeGrafter"/>
</dbReference>
<keyword evidence="2" id="KW-0067">ATP-binding</keyword>
<dbReference type="Proteomes" id="UP000011910">
    <property type="component" value="Unassembled WGS sequence"/>
</dbReference>
<dbReference type="PATRIC" id="fig|1279009.4.peg.1786"/>
<dbReference type="eggNOG" id="COG1022">
    <property type="taxonomic scope" value="Bacteria"/>
</dbReference>
<keyword evidence="4" id="KW-0436">Ligase</keyword>
<evidence type="ECO:0000256" key="1">
    <source>
        <dbReference type="ARBA" id="ARBA00022741"/>
    </source>
</evidence>
<dbReference type="OrthoDB" id="9778383at2"/>
<dbReference type="PANTHER" id="PTHR43272:SF33">
    <property type="entry name" value="AMP-BINDING DOMAIN-CONTAINING PROTEIN-RELATED"/>
    <property type="match status" value="1"/>
</dbReference>
<keyword evidence="1" id="KW-0547">Nucleotide-binding</keyword>
<evidence type="ECO:0000313" key="4">
    <source>
        <dbReference type="EMBL" id="EMR03098.1"/>
    </source>
</evidence>
<dbReference type="Pfam" id="PF00501">
    <property type="entry name" value="AMP-binding"/>
    <property type="match status" value="1"/>
</dbReference>
<dbReference type="GO" id="GO:0005524">
    <property type="term" value="F:ATP binding"/>
    <property type="evidence" value="ECO:0007669"/>
    <property type="project" value="UniProtKB-KW"/>
</dbReference>
<dbReference type="Pfam" id="PF23562">
    <property type="entry name" value="AMP-binding_C_3"/>
    <property type="match status" value="1"/>
</dbReference>
<protein>
    <submittedName>
        <fullName evidence="4">Long-chain-fatty-acid--CoA ligase FadD15</fullName>
        <ecNumber evidence="4">6.2.1.3</ecNumber>
    </submittedName>
</protein>
<dbReference type="CDD" id="cd05907">
    <property type="entry name" value="VL_LC_FACS_like"/>
    <property type="match status" value="1"/>
</dbReference>
<dbReference type="RefSeq" id="WP_009195154.1">
    <property type="nucleotide sequence ID" value="NZ_AODQ01000035.1"/>
</dbReference>
<comment type="caution">
    <text evidence="4">The sequence shown here is derived from an EMBL/GenBank/DDBJ whole genome shotgun (WGS) entry which is preliminary data.</text>
</comment>
<dbReference type="STRING" id="1279009.ADICEAN_01757"/>
<dbReference type="GO" id="GO:0004467">
    <property type="term" value="F:long-chain fatty acid-CoA ligase activity"/>
    <property type="evidence" value="ECO:0007669"/>
    <property type="project" value="UniProtKB-EC"/>
</dbReference>
<reference evidence="4 5" key="1">
    <citation type="journal article" date="2013" name="Genome Announc.">
        <title>Draft Genome Sequence of Cesiribacter andamanensis Strain AMV16T, Isolated from a Soil Sample from a Mud Volcano in the Andaman Islands, India.</title>
        <authorList>
            <person name="Shivaji S."/>
            <person name="Ara S."/>
            <person name="Begum Z."/>
            <person name="Srinivas T.N."/>
            <person name="Singh A."/>
            <person name="Kumar Pinnaka A."/>
        </authorList>
    </citation>
    <scope>NUCLEOTIDE SEQUENCE [LARGE SCALE GENOMIC DNA]</scope>
    <source>
        <strain evidence="4 5">AMV16</strain>
    </source>
</reference>
<keyword evidence="5" id="KW-1185">Reference proteome</keyword>
<organism evidence="4 5">
    <name type="scientific">Cesiribacter andamanensis AMV16</name>
    <dbReference type="NCBI Taxonomy" id="1279009"/>
    <lineage>
        <taxon>Bacteria</taxon>
        <taxon>Pseudomonadati</taxon>
        <taxon>Bacteroidota</taxon>
        <taxon>Cytophagia</taxon>
        <taxon>Cytophagales</taxon>
        <taxon>Cesiribacteraceae</taxon>
        <taxon>Cesiribacter</taxon>
    </lineage>
</organism>
<feature type="domain" description="AMP-dependent synthetase/ligase" evidence="3">
    <location>
        <begin position="14"/>
        <end position="415"/>
    </location>
</feature>
<dbReference type="InterPro" id="IPR042099">
    <property type="entry name" value="ANL_N_sf"/>
</dbReference>
<dbReference type="InterPro" id="IPR000873">
    <property type="entry name" value="AMP-dep_synth/lig_dom"/>
</dbReference>
<dbReference type="EC" id="6.2.1.3" evidence="4"/>
<dbReference type="EMBL" id="AODQ01000035">
    <property type="protein sequence ID" value="EMR03098.1"/>
    <property type="molecule type" value="Genomic_DNA"/>
</dbReference>
<sequence length="602" mass="67844">MKPSRLFDLLPQQLKKFPKPDALAYKQGGQWTSYSTEEVINIVNQMSIGLRKKGIEKGDRVAIISPNRPEWNFVDFALQQLGAISVPMYPTISVREFAFIFKDSGAKMVFVADADLYQKATSAANELPSPIPVYTFDSVPDAPRWLSVLTEGKGEDPKQLDPLKTDVSAEDLLTIIYTSGTTGNPKGVMLTHHNILSNAQAVADLFPMEGSQMRVLSFLPICHIFERTAVYAYLNVGASIYYAESMETIGENLKEIKPHFFTTVPRLLEKVYAKIVAKGMELTGVKRKLFFWALALGNEHDPARDQGWWYNTQLKLANKLIFSKWREALGGNIQMIVSGAAALQPRLARVFWAGGIPVCEAYGLTETSPGISFTRMDPERVRIGYVGELLEGIQVKIAPDGEILTKGPNLMKGYWGRPDLTAEVIDADGWFHTGDVGELAEGRFLRITDRKKEMFKTSGGKYIAPQVLENKIKESPLVEQVMVVGEGHRFPAALIVPNLDALRSWCEHKEIPYSTDSEMLRHPLVVEKFERDIEKYNEDFGQWERIKQFRILDKPWSIEGGELTPTLKLKRRRIMEQYQSLVESIYAEESSGQSERQKTPVA</sequence>
<accession>M7N332</accession>
<evidence type="ECO:0000256" key="2">
    <source>
        <dbReference type="ARBA" id="ARBA00022840"/>
    </source>
</evidence>
<dbReference type="Gene3D" id="3.40.50.12780">
    <property type="entry name" value="N-terminal domain of ligase-like"/>
    <property type="match status" value="1"/>
</dbReference>
<dbReference type="AlphaFoldDB" id="M7N332"/>
<evidence type="ECO:0000259" key="3">
    <source>
        <dbReference type="Pfam" id="PF00501"/>
    </source>
</evidence>
<dbReference type="InterPro" id="IPR020845">
    <property type="entry name" value="AMP-binding_CS"/>
</dbReference>
<dbReference type="SUPFAM" id="SSF56801">
    <property type="entry name" value="Acetyl-CoA synthetase-like"/>
    <property type="match status" value="1"/>
</dbReference>
<dbReference type="PANTHER" id="PTHR43272">
    <property type="entry name" value="LONG-CHAIN-FATTY-ACID--COA LIGASE"/>
    <property type="match status" value="1"/>
</dbReference>
<evidence type="ECO:0000313" key="5">
    <source>
        <dbReference type="Proteomes" id="UP000011910"/>
    </source>
</evidence>
<name>M7N332_9BACT</name>
<gene>
    <name evidence="4" type="ORF">ADICEAN_01757</name>
</gene>
<dbReference type="PROSITE" id="PS00455">
    <property type="entry name" value="AMP_BINDING"/>
    <property type="match status" value="1"/>
</dbReference>